<gene>
    <name evidence="2" type="primary">macB_1</name>
    <name evidence="2" type="ORF">CM83_902</name>
</gene>
<feature type="transmembrane region" description="Helical" evidence="1">
    <location>
        <begin position="49"/>
        <end position="68"/>
    </location>
</feature>
<sequence length="102" mass="9760">SSSTSSSTSKKKLIKRAATIGGFAALGGAAFVLTGGLAAPLVVSAYSTLLSALTITVGAISSAGALVLGSSAVAAIFATFFEVATHAAALGSLLTPLLSTTS</sequence>
<dbReference type="AlphaFoldDB" id="A0A0A9XZV6"/>
<accession>A0A0A9XZV6</accession>
<evidence type="ECO:0000256" key="1">
    <source>
        <dbReference type="SAM" id="Phobius"/>
    </source>
</evidence>
<feature type="non-terminal residue" evidence="2">
    <location>
        <position position="1"/>
    </location>
</feature>
<dbReference type="EMBL" id="GBHO01017257">
    <property type="protein sequence ID" value="JAG26347.1"/>
    <property type="molecule type" value="Transcribed_RNA"/>
</dbReference>
<feature type="transmembrane region" description="Helical" evidence="1">
    <location>
        <begin position="75"/>
        <end position="98"/>
    </location>
</feature>
<proteinExistence type="predicted"/>
<protein>
    <submittedName>
        <fullName evidence="2">Macrolide export ATP-binding/permease protein MacB</fullName>
    </submittedName>
</protein>
<reference evidence="2" key="1">
    <citation type="journal article" date="2014" name="PLoS ONE">
        <title>Transcriptome-Based Identification of ABC Transporters in the Western Tarnished Plant Bug Lygus hesperus.</title>
        <authorList>
            <person name="Hull J.J."/>
            <person name="Chaney K."/>
            <person name="Geib S.M."/>
            <person name="Fabrick J.A."/>
            <person name="Brent C.S."/>
            <person name="Walsh D."/>
            <person name="Lavine L.C."/>
        </authorList>
    </citation>
    <scope>NUCLEOTIDE SEQUENCE</scope>
</reference>
<name>A0A0A9XZV6_LYGHE</name>
<feature type="transmembrane region" description="Helical" evidence="1">
    <location>
        <begin position="20"/>
        <end position="43"/>
    </location>
</feature>
<dbReference type="GO" id="GO:0005524">
    <property type="term" value="F:ATP binding"/>
    <property type="evidence" value="ECO:0007669"/>
    <property type="project" value="UniProtKB-KW"/>
</dbReference>
<reference evidence="2" key="2">
    <citation type="submission" date="2014-07" db="EMBL/GenBank/DDBJ databases">
        <authorList>
            <person name="Hull J."/>
        </authorList>
    </citation>
    <scope>NUCLEOTIDE SEQUENCE</scope>
</reference>
<keyword evidence="1" id="KW-1133">Transmembrane helix</keyword>
<evidence type="ECO:0000313" key="2">
    <source>
        <dbReference type="EMBL" id="JAG26347.1"/>
    </source>
</evidence>
<organism evidence="2">
    <name type="scientific">Lygus hesperus</name>
    <name type="common">Western plant bug</name>
    <dbReference type="NCBI Taxonomy" id="30085"/>
    <lineage>
        <taxon>Eukaryota</taxon>
        <taxon>Metazoa</taxon>
        <taxon>Ecdysozoa</taxon>
        <taxon>Arthropoda</taxon>
        <taxon>Hexapoda</taxon>
        <taxon>Insecta</taxon>
        <taxon>Pterygota</taxon>
        <taxon>Neoptera</taxon>
        <taxon>Paraneoptera</taxon>
        <taxon>Hemiptera</taxon>
        <taxon>Heteroptera</taxon>
        <taxon>Panheteroptera</taxon>
        <taxon>Cimicomorpha</taxon>
        <taxon>Miridae</taxon>
        <taxon>Mirini</taxon>
        <taxon>Lygus</taxon>
    </lineage>
</organism>
<keyword evidence="1" id="KW-0472">Membrane</keyword>
<keyword evidence="1" id="KW-0812">Transmembrane</keyword>
<keyword evidence="2" id="KW-0547">Nucleotide-binding</keyword>
<keyword evidence="2" id="KW-0067">ATP-binding</keyword>
<feature type="non-terminal residue" evidence="2">
    <location>
        <position position="102"/>
    </location>
</feature>